<evidence type="ECO:0000313" key="1">
    <source>
        <dbReference type="EMBL" id="GIH74846.1"/>
    </source>
</evidence>
<sequence length="89" mass="9790">MKLEQARAVAEEYFNGVRPLDSALEVGIYAFKEGYVAWSRDFEPDDPAALPDTVGSACIVIDKASGEVAVRPLLNPETVADQWPGRRPR</sequence>
<evidence type="ECO:0000313" key="2">
    <source>
        <dbReference type="Proteomes" id="UP000616724"/>
    </source>
</evidence>
<keyword evidence="2" id="KW-1185">Reference proteome</keyword>
<gene>
    <name evidence="1" type="ORF">Plo01_12750</name>
</gene>
<dbReference type="EMBL" id="BOOH01000012">
    <property type="protein sequence ID" value="GIH74846.1"/>
    <property type="molecule type" value="Genomic_DNA"/>
</dbReference>
<proteinExistence type="predicted"/>
<name>A0A8J3REM0_9ACTN</name>
<evidence type="ECO:0008006" key="3">
    <source>
        <dbReference type="Google" id="ProtNLM"/>
    </source>
</evidence>
<accession>A0A8J3REM0</accession>
<protein>
    <recommendedName>
        <fullName evidence="3">Immunity protein 35 domain-containing protein</fullName>
    </recommendedName>
</protein>
<dbReference type="Proteomes" id="UP000616724">
    <property type="component" value="Unassembled WGS sequence"/>
</dbReference>
<organism evidence="1 2">
    <name type="scientific">Planobispora longispora</name>
    <dbReference type="NCBI Taxonomy" id="28887"/>
    <lineage>
        <taxon>Bacteria</taxon>
        <taxon>Bacillati</taxon>
        <taxon>Actinomycetota</taxon>
        <taxon>Actinomycetes</taxon>
        <taxon>Streptosporangiales</taxon>
        <taxon>Streptosporangiaceae</taxon>
        <taxon>Planobispora</taxon>
    </lineage>
</organism>
<dbReference type="RefSeq" id="WP_203889564.1">
    <property type="nucleotide sequence ID" value="NZ_BOOH01000012.1"/>
</dbReference>
<reference evidence="1 2" key="1">
    <citation type="submission" date="2021-01" db="EMBL/GenBank/DDBJ databases">
        <title>Whole genome shotgun sequence of Planobispora longispora NBRC 13918.</title>
        <authorList>
            <person name="Komaki H."/>
            <person name="Tamura T."/>
        </authorList>
    </citation>
    <scope>NUCLEOTIDE SEQUENCE [LARGE SCALE GENOMIC DNA]</scope>
    <source>
        <strain evidence="1 2">NBRC 13918</strain>
    </source>
</reference>
<dbReference type="AlphaFoldDB" id="A0A8J3REM0"/>
<comment type="caution">
    <text evidence="1">The sequence shown here is derived from an EMBL/GenBank/DDBJ whole genome shotgun (WGS) entry which is preliminary data.</text>
</comment>